<evidence type="ECO:0000313" key="2">
    <source>
        <dbReference type="EMBL" id="CAB4585134.1"/>
    </source>
</evidence>
<dbReference type="Pfam" id="PF00730">
    <property type="entry name" value="HhH-GPD"/>
    <property type="match status" value="1"/>
</dbReference>
<dbReference type="GO" id="GO:0003824">
    <property type="term" value="F:catalytic activity"/>
    <property type="evidence" value="ECO:0007669"/>
    <property type="project" value="InterPro"/>
</dbReference>
<name>A0A6J6FE03_9ZZZZ</name>
<accession>A0A6J6FE03</accession>
<dbReference type="InterPro" id="IPR011257">
    <property type="entry name" value="DNA_glycosylase"/>
</dbReference>
<dbReference type="InterPro" id="IPR017658">
    <property type="entry name" value="HhH-GPD_base_excis"/>
</dbReference>
<dbReference type="NCBIfam" id="TIGR03252">
    <property type="entry name" value="HhH-GPD-type base excision DNA repair protein"/>
    <property type="match status" value="1"/>
</dbReference>
<feature type="domain" description="HhH-GPD" evidence="1">
    <location>
        <begin position="23"/>
        <end position="178"/>
    </location>
</feature>
<reference evidence="2" key="1">
    <citation type="submission" date="2020-05" db="EMBL/GenBank/DDBJ databases">
        <authorList>
            <person name="Chiriac C."/>
            <person name="Salcher M."/>
            <person name="Ghai R."/>
            <person name="Kavagutti S V."/>
        </authorList>
    </citation>
    <scope>NUCLEOTIDE SEQUENCE</scope>
</reference>
<dbReference type="EMBL" id="CAEZTT010000182">
    <property type="protein sequence ID" value="CAB4585134.1"/>
    <property type="molecule type" value="Genomic_DNA"/>
</dbReference>
<sequence length="188" mass="20880">MIQIAQNPAADALLSKDPLALLVAMVLDQQQPMERAFAGPYLIAQRMKVRKLKAAKIAALSESEFIEIVSAKPAVHRFPAAMAKRIQKLCQIIDDEYGGKAERVWQDVTTATELFARLKRLPGFGEDKAKIFIALLGKQLSVRPTGWRQVSAPYGERGSRMTVADVTSQKTLLEVRAFKQQMKAAGIW</sequence>
<protein>
    <submittedName>
        <fullName evidence="2">Unannotated protein</fullName>
    </submittedName>
</protein>
<dbReference type="AlphaFoldDB" id="A0A6J6FE03"/>
<evidence type="ECO:0000259" key="1">
    <source>
        <dbReference type="Pfam" id="PF00730"/>
    </source>
</evidence>
<dbReference type="InterPro" id="IPR003265">
    <property type="entry name" value="HhH-GPD_domain"/>
</dbReference>
<proteinExistence type="predicted"/>
<dbReference type="GO" id="GO:0006284">
    <property type="term" value="P:base-excision repair"/>
    <property type="evidence" value="ECO:0007669"/>
    <property type="project" value="InterPro"/>
</dbReference>
<dbReference type="Gene3D" id="1.10.340.30">
    <property type="entry name" value="Hypothetical protein, domain 2"/>
    <property type="match status" value="1"/>
</dbReference>
<organism evidence="2">
    <name type="scientific">freshwater metagenome</name>
    <dbReference type="NCBI Taxonomy" id="449393"/>
    <lineage>
        <taxon>unclassified sequences</taxon>
        <taxon>metagenomes</taxon>
        <taxon>ecological metagenomes</taxon>
    </lineage>
</organism>
<gene>
    <name evidence="2" type="ORF">UFOPK1726_01177</name>
</gene>
<dbReference type="SUPFAM" id="SSF48150">
    <property type="entry name" value="DNA-glycosylase"/>
    <property type="match status" value="1"/>
</dbReference>